<accession>A0A3Q0KQI8</accession>
<dbReference type="AlphaFoldDB" id="A0A3Q0KQI8"/>
<name>A0A3Q0KQI8_SCHMA</name>
<protein>
    <submittedName>
        <fullName evidence="3">DEP domain-containing protein</fullName>
    </submittedName>
</protein>
<feature type="region of interest" description="Disordered" evidence="1">
    <location>
        <begin position="402"/>
        <end position="452"/>
    </location>
</feature>
<keyword evidence="2" id="KW-1185">Reference proteome</keyword>
<feature type="compositionally biased region" description="Polar residues" evidence="1">
    <location>
        <begin position="421"/>
        <end position="448"/>
    </location>
</feature>
<evidence type="ECO:0000313" key="2">
    <source>
        <dbReference type="Proteomes" id="UP000008854"/>
    </source>
</evidence>
<evidence type="ECO:0000256" key="1">
    <source>
        <dbReference type="SAM" id="MobiDB-lite"/>
    </source>
</evidence>
<feature type="compositionally biased region" description="Polar residues" evidence="1">
    <location>
        <begin position="701"/>
        <end position="719"/>
    </location>
</feature>
<dbReference type="Proteomes" id="UP000008854">
    <property type="component" value="Unassembled WGS sequence"/>
</dbReference>
<dbReference type="WBParaSite" id="Smp_155390.1">
    <property type="protein sequence ID" value="Smp_155390.1"/>
    <property type="gene ID" value="Smp_155390"/>
</dbReference>
<sequence>MSAKHFASKEKLFKILKEFQARFNSPFRLAEATRWCESYFIREGGNVETVGVFLEFIMSLGFVYQVDQNVFFSRYYFNVERIEEFFSTFCRSIDGKSMEGLSQPKSADESGIRSISNSQEDVFENNCCCKSVLANAKSHLWFEEIIRRLSCVMETDRNELISMMESSDTDSSTPSLPQKPNDFLIDIGTAAYTNSIALENWHNCLKNSTGELVSHVAITYLDALSKWPNNIGHQSKVCERKCLPNSFLSMTTSHLKNFKHYCIPKTAELLLDYIFSSCPDAKLLATMNSLLKGWINSVSSNANDLKLFEKTYSPNVISSHGSDKNNLQNISLPPLTTPLRDTNNLHKKVYGHSLSKAFTPDDNSFTEYHPISPIIYCQRFHVRVSDPGHNCENLSGMLIQTRRSRSHSVSESSHHELNYLNGYTTANHQTDSGKSSNERNLPTTSYTQHSDHGAYCLSNRTPSDPISSIQHHWPIMESYNLALACQLVLLFLPPVMYSRLKIMVGLLRRVLSNHERLALWLVNHDSRDNIENKSENILPSDTLSSLEITLHVIVKHFGPLLLRVSSDSAVKNTVNKTTSRIRWRECLLCLLLCDPENFLLTLPNGLQSCLRSVNNNNNNNTTSDNIKTEQENILHIEELIGLDGFKSQGSRKSQLACSSSSPEHVSLPAFTSLIKSASSTSLQSRLLKLTRSRDSLIKFASTPTKSGRSSSLQNSPRSTDTFSCRRIFDESNLDIGNLSIKSHSTLFISEESCDRFGRSGNWSVENSLPGSHSSIFFQSDLDPKRLAALGNTAHLIKLLNQILNDREMNPRRKMKCLQDFRKSHPDVFWLRFGNEEKASNYLSRLQRRIDSQTQPSVFERITNALRRRLQSPVKQQD</sequence>
<reference evidence="3" key="2">
    <citation type="submission" date="2018-12" db="UniProtKB">
        <authorList>
            <consortium name="WormBaseParasite"/>
        </authorList>
    </citation>
    <scope>IDENTIFICATION</scope>
    <source>
        <strain evidence="3">Puerto Rican</strain>
    </source>
</reference>
<proteinExistence type="predicted"/>
<feature type="region of interest" description="Disordered" evidence="1">
    <location>
        <begin position="700"/>
        <end position="719"/>
    </location>
</feature>
<evidence type="ECO:0000313" key="3">
    <source>
        <dbReference type="WBParaSite" id="Smp_155390.1"/>
    </source>
</evidence>
<organism evidence="2 3">
    <name type="scientific">Schistosoma mansoni</name>
    <name type="common">Blood fluke</name>
    <dbReference type="NCBI Taxonomy" id="6183"/>
    <lineage>
        <taxon>Eukaryota</taxon>
        <taxon>Metazoa</taxon>
        <taxon>Spiralia</taxon>
        <taxon>Lophotrochozoa</taxon>
        <taxon>Platyhelminthes</taxon>
        <taxon>Trematoda</taxon>
        <taxon>Digenea</taxon>
        <taxon>Strigeidida</taxon>
        <taxon>Schistosomatoidea</taxon>
        <taxon>Schistosomatidae</taxon>
        <taxon>Schistosoma</taxon>
    </lineage>
</organism>
<dbReference type="InParanoid" id="A0A3Q0KQI8"/>
<reference evidence="2" key="1">
    <citation type="journal article" date="2012" name="PLoS Negl. Trop. Dis.">
        <title>A systematically improved high quality genome and transcriptome of the human blood fluke Schistosoma mansoni.</title>
        <authorList>
            <person name="Protasio A.V."/>
            <person name="Tsai I.J."/>
            <person name="Babbage A."/>
            <person name="Nichol S."/>
            <person name="Hunt M."/>
            <person name="Aslett M.A."/>
            <person name="De Silva N."/>
            <person name="Velarde G.S."/>
            <person name="Anderson T.J."/>
            <person name="Clark R.C."/>
            <person name="Davidson C."/>
            <person name="Dillon G.P."/>
            <person name="Holroyd N.E."/>
            <person name="LoVerde P.T."/>
            <person name="Lloyd C."/>
            <person name="McQuillan J."/>
            <person name="Oliveira G."/>
            <person name="Otto T.D."/>
            <person name="Parker-Manuel S.J."/>
            <person name="Quail M.A."/>
            <person name="Wilson R.A."/>
            <person name="Zerlotini A."/>
            <person name="Dunne D.W."/>
            <person name="Berriman M."/>
        </authorList>
    </citation>
    <scope>NUCLEOTIDE SEQUENCE [LARGE SCALE GENOMIC DNA]</scope>
    <source>
        <strain evidence="2">Puerto Rican</strain>
    </source>
</reference>